<dbReference type="AlphaFoldDB" id="A0A1I5YED8"/>
<reference evidence="4" key="1">
    <citation type="submission" date="2016-10" db="EMBL/GenBank/DDBJ databases">
        <authorList>
            <person name="Varghese N."/>
            <person name="Submissions S."/>
        </authorList>
    </citation>
    <scope>NUCLEOTIDE SEQUENCE [LARGE SCALE GENOMIC DNA]</scope>
    <source>
        <strain evidence="4">JCM 15604</strain>
    </source>
</reference>
<feature type="chain" id="PRO_5015066314" evidence="2">
    <location>
        <begin position="23"/>
        <end position="167"/>
    </location>
</feature>
<accession>A0A1I5YED8</accession>
<keyword evidence="2" id="KW-0732">Signal</keyword>
<keyword evidence="1" id="KW-0175">Coiled coil</keyword>
<feature type="coiled-coil region" evidence="1">
    <location>
        <begin position="38"/>
        <end position="65"/>
    </location>
</feature>
<sequence length="167" mass="18862">MKASKLAALALAAVLFPALAFAQQDANAAKPTQQSMSIEQFDQEMAKAQENLKNMQEQMSLIQKAADPAQRQKLMQQHQVMMQHGMQMMNGMWGDGMMDCCGGGKMGGQMMGGGHMMGWGQMGSHYSQMSPEQMRQHQYMMDRYMGMQQMMMDQMMQHQQHMGTPPR</sequence>
<keyword evidence="4" id="KW-1185">Reference proteome</keyword>
<organism evidence="3 4">
    <name type="scientific">Ectopseudomonas toyotomiensis</name>
    <dbReference type="NCBI Taxonomy" id="554344"/>
    <lineage>
        <taxon>Bacteria</taxon>
        <taxon>Pseudomonadati</taxon>
        <taxon>Pseudomonadota</taxon>
        <taxon>Gammaproteobacteria</taxon>
        <taxon>Pseudomonadales</taxon>
        <taxon>Pseudomonadaceae</taxon>
        <taxon>Ectopseudomonas</taxon>
    </lineage>
</organism>
<evidence type="ECO:0000313" key="4">
    <source>
        <dbReference type="Proteomes" id="UP000182025"/>
    </source>
</evidence>
<protein>
    <submittedName>
        <fullName evidence="3">Uncharacterized protein</fullName>
    </submittedName>
</protein>
<dbReference type="EMBL" id="FOXK01000013">
    <property type="protein sequence ID" value="SFQ42566.1"/>
    <property type="molecule type" value="Genomic_DNA"/>
</dbReference>
<name>A0A1I5YED8_9GAMM</name>
<evidence type="ECO:0000313" key="3">
    <source>
        <dbReference type="EMBL" id="SFQ42566.1"/>
    </source>
</evidence>
<evidence type="ECO:0000256" key="2">
    <source>
        <dbReference type="SAM" id="SignalP"/>
    </source>
</evidence>
<evidence type="ECO:0000256" key="1">
    <source>
        <dbReference type="SAM" id="Coils"/>
    </source>
</evidence>
<proteinExistence type="predicted"/>
<gene>
    <name evidence="3" type="ORF">SAMN05216177_113169</name>
</gene>
<feature type="signal peptide" evidence="2">
    <location>
        <begin position="1"/>
        <end position="22"/>
    </location>
</feature>
<dbReference type="Proteomes" id="UP000182025">
    <property type="component" value="Unassembled WGS sequence"/>
</dbReference>
<dbReference type="OrthoDB" id="7033645at2"/>
<dbReference type="RefSeq" id="WP_003118387.1">
    <property type="nucleotide sequence ID" value="NZ_FOXK01000013.1"/>
</dbReference>